<dbReference type="EMBL" id="BPLR01013754">
    <property type="protein sequence ID" value="GIY63521.1"/>
    <property type="molecule type" value="Genomic_DNA"/>
</dbReference>
<feature type="compositionally biased region" description="Polar residues" evidence="1">
    <location>
        <begin position="38"/>
        <end position="53"/>
    </location>
</feature>
<gene>
    <name evidence="2" type="ORF">CEXT_347061</name>
</gene>
<organism evidence="2 3">
    <name type="scientific">Caerostris extrusa</name>
    <name type="common">Bark spider</name>
    <name type="synonym">Caerostris bankana</name>
    <dbReference type="NCBI Taxonomy" id="172846"/>
    <lineage>
        <taxon>Eukaryota</taxon>
        <taxon>Metazoa</taxon>
        <taxon>Ecdysozoa</taxon>
        <taxon>Arthropoda</taxon>
        <taxon>Chelicerata</taxon>
        <taxon>Arachnida</taxon>
        <taxon>Araneae</taxon>
        <taxon>Araneomorphae</taxon>
        <taxon>Entelegynae</taxon>
        <taxon>Araneoidea</taxon>
        <taxon>Araneidae</taxon>
        <taxon>Caerostris</taxon>
    </lineage>
</organism>
<accession>A0AAV4V046</accession>
<feature type="region of interest" description="Disordered" evidence="1">
    <location>
        <begin position="38"/>
        <end position="106"/>
    </location>
</feature>
<protein>
    <submittedName>
        <fullName evidence="2">Uncharacterized protein</fullName>
    </submittedName>
</protein>
<evidence type="ECO:0000313" key="3">
    <source>
        <dbReference type="Proteomes" id="UP001054945"/>
    </source>
</evidence>
<proteinExistence type="predicted"/>
<reference evidence="2 3" key="1">
    <citation type="submission" date="2021-06" db="EMBL/GenBank/DDBJ databases">
        <title>Caerostris extrusa draft genome.</title>
        <authorList>
            <person name="Kono N."/>
            <person name="Arakawa K."/>
        </authorList>
    </citation>
    <scope>NUCLEOTIDE SEQUENCE [LARGE SCALE GENOMIC DNA]</scope>
</reference>
<comment type="caution">
    <text evidence="2">The sequence shown here is derived from an EMBL/GenBank/DDBJ whole genome shotgun (WGS) entry which is preliminary data.</text>
</comment>
<evidence type="ECO:0000313" key="2">
    <source>
        <dbReference type="EMBL" id="GIY63521.1"/>
    </source>
</evidence>
<keyword evidence="3" id="KW-1185">Reference proteome</keyword>
<dbReference type="Proteomes" id="UP001054945">
    <property type="component" value="Unassembled WGS sequence"/>
</dbReference>
<name>A0AAV4V046_CAEEX</name>
<feature type="compositionally biased region" description="Acidic residues" evidence="1">
    <location>
        <begin position="89"/>
        <end position="106"/>
    </location>
</feature>
<sequence length="124" mass="13498">MPILPEAVVPVNTTMGSSTSNGICQDKLVPYCRRKFGTNRQGWQDRGSNSGGNHQAGDDLPLQALSRVAPGTSPSNQLLQEDQVRSEDGESSDETPDTSMEAEEDIPNIKFISMLVVYIPPNKH</sequence>
<dbReference type="AlphaFoldDB" id="A0AAV4V046"/>
<evidence type="ECO:0000256" key="1">
    <source>
        <dbReference type="SAM" id="MobiDB-lite"/>
    </source>
</evidence>